<name>A0ABQ5EA03_9ASTR</name>
<protein>
    <submittedName>
        <fullName evidence="1">Uncharacterized protein</fullName>
    </submittedName>
</protein>
<accession>A0ABQ5EA03</accession>
<reference evidence="1" key="2">
    <citation type="submission" date="2022-01" db="EMBL/GenBank/DDBJ databases">
        <authorList>
            <person name="Yamashiro T."/>
            <person name="Shiraishi A."/>
            <person name="Satake H."/>
            <person name="Nakayama K."/>
        </authorList>
    </citation>
    <scope>NUCLEOTIDE SEQUENCE</scope>
</reference>
<gene>
    <name evidence="1" type="ORF">Tco_0973890</name>
</gene>
<evidence type="ECO:0000313" key="1">
    <source>
        <dbReference type="EMBL" id="GJT47733.1"/>
    </source>
</evidence>
<comment type="caution">
    <text evidence="1">The sequence shown here is derived from an EMBL/GenBank/DDBJ whole genome shotgun (WGS) entry which is preliminary data.</text>
</comment>
<sequence>MENANPPPTSNRPILSATLRAQAVQELYELQRILDFVDSPLENNDSDDSELLNELIEYKNVEMLCREKEINSFDGNDLAFQSDFMLGVVVFDYRLYLTRRSLEVLRKFHWMILGGRFNQSSHVSFPLLSIPGEY</sequence>
<evidence type="ECO:0000313" key="2">
    <source>
        <dbReference type="Proteomes" id="UP001151760"/>
    </source>
</evidence>
<organism evidence="1 2">
    <name type="scientific">Tanacetum coccineum</name>
    <dbReference type="NCBI Taxonomy" id="301880"/>
    <lineage>
        <taxon>Eukaryota</taxon>
        <taxon>Viridiplantae</taxon>
        <taxon>Streptophyta</taxon>
        <taxon>Embryophyta</taxon>
        <taxon>Tracheophyta</taxon>
        <taxon>Spermatophyta</taxon>
        <taxon>Magnoliopsida</taxon>
        <taxon>eudicotyledons</taxon>
        <taxon>Gunneridae</taxon>
        <taxon>Pentapetalae</taxon>
        <taxon>asterids</taxon>
        <taxon>campanulids</taxon>
        <taxon>Asterales</taxon>
        <taxon>Asteraceae</taxon>
        <taxon>Asteroideae</taxon>
        <taxon>Anthemideae</taxon>
        <taxon>Anthemidinae</taxon>
        <taxon>Tanacetum</taxon>
    </lineage>
</organism>
<dbReference type="EMBL" id="BQNB010016093">
    <property type="protein sequence ID" value="GJT47733.1"/>
    <property type="molecule type" value="Genomic_DNA"/>
</dbReference>
<keyword evidence="2" id="KW-1185">Reference proteome</keyword>
<dbReference type="Proteomes" id="UP001151760">
    <property type="component" value="Unassembled WGS sequence"/>
</dbReference>
<reference evidence="1" key="1">
    <citation type="journal article" date="2022" name="Int. J. Mol. Sci.">
        <title>Draft Genome of Tanacetum Coccineum: Genomic Comparison of Closely Related Tanacetum-Family Plants.</title>
        <authorList>
            <person name="Yamashiro T."/>
            <person name="Shiraishi A."/>
            <person name="Nakayama K."/>
            <person name="Satake H."/>
        </authorList>
    </citation>
    <scope>NUCLEOTIDE SEQUENCE</scope>
</reference>
<proteinExistence type="predicted"/>